<evidence type="ECO:0000256" key="1">
    <source>
        <dbReference type="ARBA" id="ARBA00009308"/>
    </source>
</evidence>
<comment type="caution">
    <text evidence="4">The sequence shown here is derived from an EMBL/GenBank/DDBJ whole genome shotgun (WGS) entry which is preliminary data.</text>
</comment>
<dbReference type="GO" id="GO:0004493">
    <property type="term" value="F:methylmalonyl-CoA epimerase activity"/>
    <property type="evidence" value="ECO:0007669"/>
    <property type="project" value="UniProtKB-EC"/>
</dbReference>
<dbReference type="SUPFAM" id="SSF54593">
    <property type="entry name" value="Glyoxalase/Bleomycin resistance protein/Dihydroxybiphenyl dioxygenase"/>
    <property type="match status" value="1"/>
</dbReference>
<keyword evidence="2" id="KW-0479">Metal-binding</keyword>
<protein>
    <submittedName>
        <fullName evidence="4">Methylmalonyl-CoA epimerase</fullName>
        <ecNumber evidence="4">5.1.99.1</ecNumber>
    </submittedName>
</protein>
<proteinExistence type="inferred from homology"/>
<organism evidence="4 5">
    <name type="scientific">Ureibacillus galli</name>
    <dbReference type="NCBI Taxonomy" id="2762222"/>
    <lineage>
        <taxon>Bacteria</taxon>
        <taxon>Bacillati</taxon>
        <taxon>Bacillota</taxon>
        <taxon>Bacilli</taxon>
        <taxon>Bacillales</taxon>
        <taxon>Caryophanaceae</taxon>
        <taxon>Ureibacillus</taxon>
    </lineage>
</organism>
<dbReference type="Pfam" id="PF13669">
    <property type="entry name" value="Glyoxalase_4"/>
    <property type="match status" value="1"/>
</dbReference>
<dbReference type="PROSITE" id="PS51819">
    <property type="entry name" value="VOC"/>
    <property type="match status" value="1"/>
</dbReference>
<keyword evidence="5" id="KW-1185">Reference proteome</keyword>
<dbReference type="InterPro" id="IPR029068">
    <property type="entry name" value="Glyas_Bleomycin-R_OHBP_Dase"/>
</dbReference>
<dbReference type="InterPro" id="IPR051785">
    <property type="entry name" value="MMCE/EMCE_epimerase"/>
</dbReference>
<gene>
    <name evidence="4" type="primary">mce</name>
    <name evidence="4" type="ORF">H9636_05630</name>
</gene>
<accession>A0ABR8XA04</accession>
<dbReference type="CDD" id="cd07249">
    <property type="entry name" value="MMCE"/>
    <property type="match status" value="1"/>
</dbReference>
<dbReference type="InterPro" id="IPR037523">
    <property type="entry name" value="VOC_core"/>
</dbReference>
<evidence type="ECO:0000313" key="5">
    <source>
        <dbReference type="Proteomes" id="UP000640930"/>
    </source>
</evidence>
<dbReference type="PANTHER" id="PTHR43048:SF3">
    <property type="entry name" value="METHYLMALONYL-COA EPIMERASE, MITOCHONDRIAL"/>
    <property type="match status" value="1"/>
</dbReference>
<dbReference type="PANTHER" id="PTHR43048">
    <property type="entry name" value="METHYLMALONYL-COA EPIMERASE"/>
    <property type="match status" value="1"/>
</dbReference>
<evidence type="ECO:0000256" key="2">
    <source>
        <dbReference type="ARBA" id="ARBA00022723"/>
    </source>
</evidence>
<sequence>MKGVDHIGIAVKNLDERITYYTETLGLTLLKIEEVPSQHVRVAFIDAGNVKFELLEPTSEESAIYKHIEKRGEGIQHVAFGVTGIRERMKELREKGVRILSDEPNPGAGGAEVAFLHPKDSYGVLYELCDKSKKGDNERYGHVRQN</sequence>
<dbReference type="RefSeq" id="WP_191706645.1">
    <property type="nucleotide sequence ID" value="NZ_JACSQA010000005.1"/>
</dbReference>
<dbReference type="NCBIfam" id="TIGR03081">
    <property type="entry name" value="metmalonyl_epim"/>
    <property type="match status" value="1"/>
</dbReference>
<comment type="similarity">
    <text evidence="1">Belongs to the methylmalonyl-CoA epimerase family.</text>
</comment>
<dbReference type="Proteomes" id="UP000640930">
    <property type="component" value="Unassembled WGS sequence"/>
</dbReference>
<name>A0ABR8XA04_9BACL</name>
<evidence type="ECO:0000313" key="4">
    <source>
        <dbReference type="EMBL" id="MBD8026135.1"/>
    </source>
</evidence>
<dbReference type="EC" id="5.1.99.1" evidence="4"/>
<evidence type="ECO:0000259" key="3">
    <source>
        <dbReference type="PROSITE" id="PS51819"/>
    </source>
</evidence>
<dbReference type="EMBL" id="JACSQA010000005">
    <property type="protein sequence ID" value="MBD8026135.1"/>
    <property type="molecule type" value="Genomic_DNA"/>
</dbReference>
<dbReference type="Gene3D" id="3.10.180.10">
    <property type="entry name" value="2,3-Dihydroxybiphenyl 1,2-Dioxygenase, domain 1"/>
    <property type="match status" value="1"/>
</dbReference>
<feature type="domain" description="VOC" evidence="3">
    <location>
        <begin position="3"/>
        <end position="131"/>
    </location>
</feature>
<keyword evidence="4" id="KW-0413">Isomerase</keyword>
<reference evidence="4 5" key="1">
    <citation type="submission" date="2020-08" db="EMBL/GenBank/DDBJ databases">
        <title>A Genomic Blueprint of the Chicken Gut Microbiome.</title>
        <authorList>
            <person name="Gilroy R."/>
            <person name="Ravi A."/>
            <person name="Getino M."/>
            <person name="Pursley I."/>
            <person name="Horton D.L."/>
            <person name="Alikhan N.-F."/>
            <person name="Baker D."/>
            <person name="Gharbi K."/>
            <person name="Hall N."/>
            <person name="Watson M."/>
            <person name="Adriaenssens E.M."/>
            <person name="Foster-Nyarko E."/>
            <person name="Jarju S."/>
            <person name="Secka A."/>
            <person name="Antonio M."/>
            <person name="Oren A."/>
            <person name="Chaudhuri R."/>
            <person name="La Ragione R.M."/>
            <person name="Hildebrand F."/>
            <person name="Pallen M.J."/>
        </authorList>
    </citation>
    <scope>NUCLEOTIDE SEQUENCE [LARGE SCALE GENOMIC DNA]</scope>
    <source>
        <strain evidence="4 5">Re31</strain>
    </source>
</reference>
<dbReference type="InterPro" id="IPR017515">
    <property type="entry name" value="MeMalonyl-CoA_epimerase"/>
</dbReference>